<keyword evidence="2 6" id="KW-0732">Signal</keyword>
<comment type="similarity">
    <text evidence="5">Belongs to the Omp25/RopB family.</text>
</comment>
<dbReference type="Proteomes" id="UP000631694">
    <property type="component" value="Unassembled WGS sequence"/>
</dbReference>
<dbReference type="SUPFAM" id="SSF56925">
    <property type="entry name" value="OMPA-like"/>
    <property type="match status" value="1"/>
</dbReference>
<dbReference type="GO" id="GO:0009279">
    <property type="term" value="C:cell outer membrane"/>
    <property type="evidence" value="ECO:0007669"/>
    <property type="project" value="UniProtKB-SubCell"/>
</dbReference>
<dbReference type="PANTHER" id="PTHR34001">
    <property type="entry name" value="BLL7405 PROTEIN"/>
    <property type="match status" value="1"/>
</dbReference>
<evidence type="ECO:0000313" key="9">
    <source>
        <dbReference type="Proteomes" id="UP000631694"/>
    </source>
</evidence>
<accession>A0A931MYK1</accession>
<gene>
    <name evidence="8" type="ORF">I5731_11790</name>
</gene>
<keyword evidence="3" id="KW-0472">Membrane</keyword>
<organism evidence="8 9">
    <name type="scientific">Methylobrevis albus</name>
    <dbReference type="NCBI Taxonomy" id="2793297"/>
    <lineage>
        <taxon>Bacteria</taxon>
        <taxon>Pseudomonadati</taxon>
        <taxon>Pseudomonadota</taxon>
        <taxon>Alphaproteobacteria</taxon>
        <taxon>Hyphomicrobiales</taxon>
        <taxon>Pleomorphomonadaceae</taxon>
        <taxon>Methylobrevis</taxon>
    </lineage>
</organism>
<name>A0A931MYK1_9HYPH</name>
<feature type="signal peptide" evidence="6">
    <location>
        <begin position="1"/>
        <end position="23"/>
    </location>
</feature>
<sequence length="224" mass="23048">MFRQVSTLAGAAALALASTAAFAADVLEPIPAAPMAGNYDAPSDVYDWNGAYVGGQVGYTFGDGTSRDNLGGKKFIENDGFTGGVYGGYNAMVTPNVVVGGEVEVSTTEDSKYTINGVPTTVQQNVGGTVSGRVGYAFDNYMVYGKAGVTVVDADAKFNGGKDSNTHVGGVIGAGVEAALTENITARAEYNYTDTNAKTYVSGAQSQKLDLDGHAVKVGVGYKF</sequence>
<feature type="chain" id="PRO_5036989137" evidence="6">
    <location>
        <begin position="24"/>
        <end position="224"/>
    </location>
</feature>
<feature type="domain" description="Outer membrane protein beta-barrel" evidence="7">
    <location>
        <begin position="10"/>
        <end position="224"/>
    </location>
</feature>
<evidence type="ECO:0000256" key="2">
    <source>
        <dbReference type="ARBA" id="ARBA00022729"/>
    </source>
</evidence>
<evidence type="ECO:0000256" key="6">
    <source>
        <dbReference type="SAM" id="SignalP"/>
    </source>
</evidence>
<evidence type="ECO:0000256" key="5">
    <source>
        <dbReference type="ARBA" id="ARBA00038306"/>
    </source>
</evidence>
<dbReference type="AlphaFoldDB" id="A0A931MYK1"/>
<dbReference type="Gene3D" id="2.40.160.20">
    <property type="match status" value="1"/>
</dbReference>
<dbReference type="InterPro" id="IPR011250">
    <property type="entry name" value="OMP/PagP_B-barrel"/>
</dbReference>
<comment type="subcellular location">
    <subcellularLocation>
        <location evidence="1">Cell outer membrane</location>
    </subcellularLocation>
</comment>
<proteinExistence type="inferred from homology"/>
<dbReference type="EMBL" id="JADZLT010000050">
    <property type="protein sequence ID" value="MBH0238507.1"/>
    <property type="molecule type" value="Genomic_DNA"/>
</dbReference>
<evidence type="ECO:0000259" key="7">
    <source>
        <dbReference type="Pfam" id="PF13505"/>
    </source>
</evidence>
<keyword evidence="4" id="KW-0998">Cell outer membrane</keyword>
<evidence type="ECO:0000256" key="3">
    <source>
        <dbReference type="ARBA" id="ARBA00023136"/>
    </source>
</evidence>
<dbReference type="PANTHER" id="PTHR34001:SF3">
    <property type="entry name" value="BLL7405 PROTEIN"/>
    <property type="match status" value="1"/>
</dbReference>
<evidence type="ECO:0000256" key="1">
    <source>
        <dbReference type="ARBA" id="ARBA00004442"/>
    </source>
</evidence>
<evidence type="ECO:0000313" key="8">
    <source>
        <dbReference type="EMBL" id="MBH0238507.1"/>
    </source>
</evidence>
<keyword evidence="9" id="KW-1185">Reference proteome</keyword>
<dbReference type="InterPro" id="IPR027385">
    <property type="entry name" value="Beta-barrel_OMP"/>
</dbReference>
<dbReference type="RefSeq" id="WP_197311572.1">
    <property type="nucleotide sequence ID" value="NZ_JADZLT010000050.1"/>
</dbReference>
<evidence type="ECO:0000256" key="4">
    <source>
        <dbReference type="ARBA" id="ARBA00023237"/>
    </source>
</evidence>
<reference evidence="8" key="1">
    <citation type="submission" date="2020-12" db="EMBL/GenBank/DDBJ databases">
        <title>Methylobrevis albus sp. nov., isolated from fresh water lack sediment.</title>
        <authorList>
            <person name="Zou Q."/>
        </authorList>
    </citation>
    <scope>NUCLEOTIDE SEQUENCE</scope>
    <source>
        <strain evidence="8">L22</strain>
    </source>
</reference>
<dbReference type="InterPro" id="IPR051692">
    <property type="entry name" value="OMP-like"/>
</dbReference>
<dbReference type="Pfam" id="PF13505">
    <property type="entry name" value="OMP_b-brl"/>
    <property type="match status" value="1"/>
</dbReference>
<comment type="caution">
    <text evidence="8">The sequence shown here is derived from an EMBL/GenBank/DDBJ whole genome shotgun (WGS) entry which is preliminary data.</text>
</comment>
<protein>
    <submittedName>
        <fullName evidence="8">Porin family protein</fullName>
    </submittedName>
</protein>